<protein>
    <submittedName>
        <fullName evidence="2">Uncharacterized protein</fullName>
    </submittedName>
</protein>
<keyword evidence="1" id="KW-0472">Membrane</keyword>
<comment type="caution">
    <text evidence="2">The sequence shown here is derived from an EMBL/GenBank/DDBJ whole genome shotgun (WGS) entry which is preliminary data.</text>
</comment>
<sequence length="136" mass="14498">MNGIRWLMAWFSGLLLLPATVWGVLLVDRYATRWWCPPEHLVSGVCMAAGFSRLLLSLQIVTVALGALLAVLVPALMAPRERRLVSAAMLCLGTLLCLCAALAAWPSLVFGVPAVLAGALAHGALHRAGWLKELSA</sequence>
<feature type="transmembrane region" description="Helical" evidence="1">
    <location>
        <begin position="110"/>
        <end position="130"/>
    </location>
</feature>
<feature type="transmembrane region" description="Helical" evidence="1">
    <location>
        <begin position="84"/>
        <end position="104"/>
    </location>
</feature>
<proteinExistence type="predicted"/>
<dbReference type="EMBL" id="JASVDS010000002">
    <property type="protein sequence ID" value="MDL5031573.1"/>
    <property type="molecule type" value="Genomic_DNA"/>
</dbReference>
<evidence type="ECO:0000313" key="3">
    <source>
        <dbReference type="Proteomes" id="UP001238603"/>
    </source>
</evidence>
<gene>
    <name evidence="2" type="ORF">QRD43_06595</name>
</gene>
<accession>A0ABT7LFF8</accession>
<organism evidence="2 3">
    <name type="scientific">Roseateles subflavus</name>
    <dbReference type="NCBI Taxonomy" id="3053353"/>
    <lineage>
        <taxon>Bacteria</taxon>
        <taxon>Pseudomonadati</taxon>
        <taxon>Pseudomonadota</taxon>
        <taxon>Betaproteobacteria</taxon>
        <taxon>Burkholderiales</taxon>
        <taxon>Sphaerotilaceae</taxon>
        <taxon>Roseateles</taxon>
    </lineage>
</organism>
<name>A0ABT7LFF8_9BURK</name>
<keyword evidence="3" id="KW-1185">Reference proteome</keyword>
<keyword evidence="1" id="KW-0812">Transmembrane</keyword>
<dbReference type="RefSeq" id="WP_285981701.1">
    <property type="nucleotide sequence ID" value="NZ_JASVDS010000002.1"/>
</dbReference>
<feature type="transmembrane region" description="Helical" evidence="1">
    <location>
        <begin position="47"/>
        <end position="72"/>
    </location>
</feature>
<reference evidence="2 3" key="1">
    <citation type="submission" date="2023-06" db="EMBL/GenBank/DDBJ databases">
        <title>Pelomonas sp. APW6 16S ribosomal RNA gene genome sequencing and assembly.</title>
        <authorList>
            <person name="Woo H."/>
        </authorList>
    </citation>
    <scope>NUCLEOTIDE SEQUENCE [LARGE SCALE GENOMIC DNA]</scope>
    <source>
        <strain evidence="2 3">APW6</strain>
    </source>
</reference>
<dbReference type="Proteomes" id="UP001238603">
    <property type="component" value="Unassembled WGS sequence"/>
</dbReference>
<evidence type="ECO:0000313" key="2">
    <source>
        <dbReference type="EMBL" id="MDL5031573.1"/>
    </source>
</evidence>
<evidence type="ECO:0000256" key="1">
    <source>
        <dbReference type="SAM" id="Phobius"/>
    </source>
</evidence>
<keyword evidence="1" id="KW-1133">Transmembrane helix</keyword>